<comment type="caution">
    <text evidence="2">The sequence shown here is derived from an EMBL/GenBank/DDBJ whole genome shotgun (WGS) entry which is preliminary data.</text>
</comment>
<dbReference type="EMBL" id="MQTW01000511">
    <property type="protein sequence ID" value="RYC79797.1"/>
    <property type="molecule type" value="Genomic_DNA"/>
</dbReference>
<evidence type="ECO:0000256" key="1">
    <source>
        <dbReference type="SAM" id="MobiDB-lite"/>
    </source>
</evidence>
<proteinExistence type="predicted"/>
<dbReference type="AlphaFoldDB" id="A0A4Q2V794"/>
<gene>
    <name evidence="2" type="ORF">BFJ63_vAg17319</name>
</gene>
<dbReference type="Proteomes" id="UP000290540">
    <property type="component" value="Unassembled WGS sequence"/>
</dbReference>
<name>A0A4Q2V794_FUSOX</name>
<evidence type="ECO:0000313" key="2">
    <source>
        <dbReference type="EMBL" id="RYC79797.1"/>
    </source>
</evidence>
<feature type="compositionally biased region" description="Polar residues" evidence="1">
    <location>
        <begin position="171"/>
        <end position="182"/>
    </location>
</feature>
<protein>
    <submittedName>
        <fullName evidence="2">Uncharacterized protein</fullName>
    </submittedName>
</protein>
<reference evidence="2 3" key="1">
    <citation type="submission" date="2016-12" db="EMBL/GenBank/DDBJ databases">
        <title>Draft genome sequence of Fusarium oxysporum causing rot on Narcissus.</title>
        <authorList>
            <person name="Armitage A.D."/>
            <person name="Taylor A."/>
            <person name="Clarkson J.P."/>
            <person name="Harrison R.J."/>
            <person name="Jackson A.C."/>
        </authorList>
    </citation>
    <scope>NUCLEOTIDE SEQUENCE [LARGE SCALE GENOMIC DNA]</scope>
    <source>
        <strain evidence="2 3">N139</strain>
    </source>
</reference>
<organism evidence="2 3">
    <name type="scientific">Fusarium oxysporum f. sp. narcissi</name>
    <dbReference type="NCBI Taxonomy" id="451672"/>
    <lineage>
        <taxon>Eukaryota</taxon>
        <taxon>Fungi</taxon>
        <taxon>Dikarya</taxon>
        <taxon>Ascomycota</taxon>
        <taxon>Pezizomycotina</taxon>
        <taxon>Sordariomycetes</taxon>
        <taxon>Hypocreomycetidae</taxon>
        <taxon>Hypocreales</taxon>
        <taxon>Nectriaceae</taxon>
        <taxon>Fusarium</taxon>
        <taxon>Fusarium oxysporum species complex</taxon>
    </lineage>
</organism>
<accession>A0A4Q2V794</accession>
<sequence>MTTAILLSSITATPTLSDGGSSTAAADKIQLKLDDAVLGHVMKPPAYRKATCSLNVDFMDRIPPGNLVSVLTTINVGKFSSQSRRLFLSKRIKETRCYLQIIVNNTIIYDNSLFTTDGDFKNITSSKVEASKYLVLKMIQECEERPVELVIASAIIENKGSNAQLPGATATDAQPSNPTTTDYADGGKNPF</sequence>
<feature type="region of interest" description="Disordered" evidence="1">
    <location>
        <begin position="166"/>
        <end position="191"/>
    </location>
</feature>
<evidence type="ECO:0000313" key="3">
    <source>
        <dbReference type="Proteomes" id="UP000290540"/>
    </source>
</evidence>